<dbReference type="Proteomes" id="UP001359886">
    <property type="component" value="Unassembled WGS sequence"/>
</dbReference>
<dbReference type="Gene3D" id="3.20.20.140">
    <property type="entry name" value="Metal-dependent hydrolases"/>
    <property type="match status" value="1"/>
</dbReference>
<reference evidence="4 5" key="1">
    <citation type="submission" date="2024-02" db="EMBL/GenBank/DDBJ databases">
        <title>A novel Wenzhouxiangellaceae bacterium, isolated from coastal sediments.</title>
        <authorList>
            <person name="Du Z.-J."/>
            <person name="Ye Y.-Q."/>
            <person name="Zhang X.-Y."/>
        </authorList>
    </citation>
    <scope>NUCLEOTIDE SEQUENCE [LARGE SCALE GENOMIC DNA]</scope>
    <source>
        <strain evidence="4 5">CH-27</strain>
    </source>
</reference>
<dbReference type="RefSeq" id="WP_354693522.1">
    <property type="nucleotide sequence ID" value="NZ_JAZHOG010000001.1"/>
</dbReference>
<comment type="caution">
    <text evidence="4">The sequence shown here is derived from an EMBL/GenBank/DDBJ whole genome shotgun (WGS) entry which is preliminary data.</text>
</comment>
<evidence type="ECO:0000256" key="2">
    <source>
        <dbReference type="SAM" id="SignalP"/>
    </source>
</evidence>
<dbReference type="EMBL" id="JAZHOG010000001">
    <property type="protein sequence ID" value="MEJ8566199.1"/>
    <property type="molecule type" value="Genomic_DNA"/>
</dbReference>
<gene>
    <name evidence="4" type="ORF">V3330_01070</name>
</gene>
<dbReference type="InterPro" id="IPR011059">
    <property type="entry name" value="Metal-dep_hydrolase_composite"/>
</dbReference>
<keyword evidence="5" id="KW-1185">Reference proteome</keyword>
<dbReference type="Gene3D" id="3.10.310.70">
    <property type="match status" value="1"/>
</dbReference>
<protein>
    <submittedName>
        <fullName evidence="4">Amidohydrolase</fullName>
        <ecNumber evidence="4">3.5.-.-</ecNumber>
    </submittedName>
</protein>
<keyword evidence="2" id="KW-0732">Signal</keyword>
<dbReference type="AlphaFoldDB" id="A0AAW9RAP1"/>
<feature type="domain" description="Amidohydrolase 3" evidence="3">
    <location>
        <begin position="78"/>
        <end position="578"/>
    </location>
</feature>
<evidence type="ECO:0000256" key="1">
    <source>
        <dbReference type="SAM" id="MobiDB-lite"/>
    </source>
</evidence>
<dbReference type="CDD" id="cd01300">
    <property type="entry name" value="YtcJ_like"/>
    <property type="match status" value="1"/>
</dbReference>
<evidence type="ECO:0000313" key="5">
    <source>
        <dbReference type="Proteomes" id="UP001359886"/>
    </source>
</evidence>
<dbReference type="SUPFAM" id="SSF51338">
    <property type="entry name" value="Composite domain of metallo-dependent hydrolases"/>
    <property type="match status" value="1"/>
</dbReference>
<dbReference type="Pfam" id="PF07969">
    <property type="entry name" value="Amidohydro_3"/>
    <property type="match status" value="1"/>
</dbReference>
<dbReference type="EC" id="3.5.-.-" evidence="4"/>
<dbReference type="PANTHER" id="PTHR22642">
    <property type="entry name" value="IMIDAZOLONEPROPIONASE"/>
    <property type="match status" value="1"/>
</dbReference>
<feature type="chain" id="PRO_5043858189" evidence="2">
    <location>
        <begin position="24"/>
        <end position="594"/>
    </location>
</feature>
<dbReference type="PANTHER" id="PTHR22642:SF2">
    <property type="entry name" value="PROTEIN LONG AFTER FAR-RED 3"/>
    <property type="match status" value="1"/>
</dbReference>
<name>A0AAW9RAP1_9GAMM</name>
<dbReference type="GO" id="GO:0016810">
    <property type="term" value="F:hydrolase activity, acting on carbon-nitrogen (but not peptide) bonds"/>
    <property type="evidence" value="ECO:0007669"/>
    <property type="project" value="InterPro"/>
</dbReference>
<dbReference type="SUPFAM" id="SSF51556">
    <property type="entry name" value="Metallo-dependent hydrolases"/>
    <property type="match status" value="1"/>
</dbReference>
<feature type="signal peptide" evidence="2">
    <location>
        <begin position="1"/>
        <end position="23"/>
    </location>
</feature>
<dbReference type="PROSITE" id="PS51257">
    <property type="entry name" value="PROKAR_LIPOPROTEIN"/>
    <property type="match status" value="1"/>
</dbReference>
<dbReference type="InterPro" id="IPR032466">
    <property type="entry name" value="Metal_Hydrolase"/>
</dbReference>
<sequence>MRIVVLALVSFGLCFGSACAVHAAVSPGSGPDTVLYNGKVISVNDEFDIHQAIAIRGDSILAVGSDDEMLQLANASTRVVDLAQHAVIPGLIDNHVHLINNAVAFHQGVGVALVDSIEEMVARIGDKVKATPPGEIVFTSSGWLPSQLKEQRVPTRFDLDPVSPNHPVVVLGGHSLYLNSYALEKAGITRDTPSPPGGTIVKDPDTGEPTGMLVENASSLAARIVSSSNTETWKIFGAGAASAQEKLDALRAAQRKLNAAGITSIREPGLSPDDMRVYQKLRDDGELSLRVSMSLSLSPYESQEVLIGQLRTWGVSTGFGDEFLRLDGVGEFGIDGGFEGGLMSEPYENSPGNEEAGDYYGLQRIPTEKYQGVMQAMSELGWRSTSHIVGDRGLDIALDAYEAADRVASITSRRWVIEHGHYTRPDQFERIRELGLVISTQFHPYMAAQNMVHYWGESRANQAMRLRDWLDAGIVVGGGSDWTLLPANPFWMLYFWVTRESRLGGVTGYDQRITREEALQVMTRNNAYITFEEDIKGSLEPGKLADLVVLSDDYLTVPEADIREITPLLVLLDGNIVFDAGVPSVDGARRAMQP</sequence>
<organism evidence="4 5">
    <name type="scientific">Elongatibacter sediminis</name>
    <dbReference type="NCBI Taxonomy" id="3119006"/>
    <lineage>
        <taxon>Bacteria</taxon>
        <taxon>Pseudomonadati</taxon>
        <taxon>Pseudomonadota</taxon>
        <taxon>Gammaproteobacteria</taxon>
        <taxon>Chromatiales</taxon>
        <taxon>Wenzhouxiangellaceae</taxon>
        <taxon>Elongatibacter</taxon>
    </lineage>
</organism>
<dbReference type="Gene3D" id="2.30.40.10">
    <property type="entry name" value="Urease, subunit C, domain 1"/>
    <property type="match status" value="1"/>
</dbReference>
<feature type="region of interest" description="Disordered" evidence="1">
    <location>
        <begin position="188"/>
        <end position="207"/>
    </location>
</feature>
<keyword evidence="4" id="KW-0378">Hydrolase</keyword>
<evidence type="ECO:0000259" key="3">
    <source>
        <dbReference type="Pfam" id="PF07969"/>
    </source>
</evidence>
<evidence type="ECO:0000313" key="4">
    <source>
        <dbReference type="EMBL" id="MEJ8566199.1"/>
    </source>
</evidence>
<dbReference type="InterPro" id="IPR033932">
    <property type="entry name" value="YtcJ-like"/>
</dbReference>
<proteinExistence type="predicted"/>
<dbReference type="InterPro" id="IPR013108">
    <property type="entry name" value="Amidohydro_3"/>
</dbReference>
<accession>A0AAW9RAP1</accession>